<dbReference type="SMART" id="SM00574">
    <property type="entry name" value="POX"/>
    <property type="match status" value="1"/>
</dbReference>
<evidence type="ECO:0000313" key="3">
    <source>
        <dbReference type="EMBL" id="KAF5730018.1"/>
    </source>
</evidence>
<dbReference type="AlphaFoldDB" id="A0A7J7C7A3"/>
<dbReference type="EMBL" id="JAAARO010000020">
    <property type="protein sequence ID" value="KAF5730018.1"/>
    <property type="molecule type" value="Genomic_DNA"/>
</dbReference>
<organism evidence="3 4">
    <name type="scientific">Tripterygium wilfordii</name>
    <name type="common">Thunder God vine</name>
    <dbReference type="NCBI Taxonomy" id="458696"/>
    <lineage>
        <taxon>Eukaryota</taxon>
        <taxon>Viridiplantae</taxon>
        <taxon>Streptophyta</taxon>
        <taxon>Embryophyta</taxon>
        <taxon>Tracheophyta</taxon>
        <taxon>Spermatophyta</taxon>
        <taxon>Magnoliopsida</taxon>
        <taxon>eudicotyledons</taxon>
        <taxon>Gunneridae</taxon>
        <taxon>Pentapetalae</taxon>
        <taxon>rosids</taxon>
        <taxon>fabids</taxon>
        <taxon>Celastrales</taxon>
        <taxon>Celastraceae</taxon>
        <taxon>Tripterygium</taxon>
    </lineage>
</organism>
<evidence type="ECO:0000313" key="4">
    <source>
        <dbReference type="Proteomes" id="UP000593562"/>
    </source>
</evidence>
<name>A0A7J7C7A3_TRIWF</name>
<gene>
    <name evidence="3" type="ORF">HS088_TW20G00388</name>
</gene>
<dbReference type="Pfam" id="PF07526">
    <property type="entry name" value="POX"/>
    <property type="match status" value="1"/>
</dbReference>
<evidence type="ECO:0000259" key="2">
    <source>
        <dbReference type="SMART" id="SM00574"/>
    </source>
</evidence>
<evidence type="ECO:0000256" key="1">
    <source>
        <dbReference type="SAM" id="MobiDB-lite"/>
    </source>
</evidence>
<dbReference type="InterPro" id="IPR006563">
    <property type="entry name" value="POX_dom"/>
</dbReference>
<feature type="domain" description="POX" evidence="2">
    <location>
        <begin position="202"/>
        <end position="309"/>
    </location>
</feature>
<dbReference type="Proteomes" id="UP000593562">
    <property type="component" value="Unassembled WGS sequence"/>
</dbReference>
<sequence>MASSRGFCYSDVSSSNPEIHSHLVDQIQGFESNPDMFHLTTGMEMIGFSKNLHQQSDSNSVMWKGFFGKTGNNPSPPPEAAAGPSSSKTINDSITDFYQQHHEFNKPDLFPTGILETSSDHQNLLVAGTQHHHHQSTHHPWQDSRLIADDSSLRCVFPCEGNERPSQGLSLSLSSTNPSRLGLQSFELRQQSTNQHHDQQEQMMQFHLRNSKYLGPAQELLIEFCSVGTKQTDVFKQKPHKPKQYEDEDASSSSRKQSLHSLDFMELQKRKTKLFSMLEEVVSISKQFFLPTLVFFSFNIIKNVLDVIL</sequence>
<accession>A0A7J7C7A3</accession>
<protein>
    <recommendedName>
        <fullName evidence="2">POX domain-containing protein</fullName>
    </recommendedName>
</protein>
<comment type="caution">
    <text evidence="3">The sequence shown here is derived from an EMBL/GenBank/DDBJ whole genome shotgun (WGS) entry which is preliminary data.</text>
</comment>
<feature type="region of interest" description="Disordered" evidence="1">
    <location>
        <begin position="64"/>
        <end position="91"/>
    </location>
</feature>
<feature type="region of interest" description="Disordered" evidence="1">
    <location>
        <begin position="235"/>
        <end position="257"/>
    </location>
</feature>
<keyword evidence="4" id="KW-1185">Reference proteome</keyword>
<dbReference type="InParanoid" id="A0A7J7C7A3"/>
<proteinExistence type="predicted"/>
<reference evidence="3 4" key="1">
    <citation type="journal article" date="2020" name="Nat. Commun.">
        <title>Genome of Tripterygium wilfordii and identification of cytochrome P450 involved in triptolide biosynthesis.</title>
        <authorList>
            <person name="Tu L."/>
            <person name="Su P."/>
            <person name="Zhang Z."/>
            <person name="Gao L."/>
            <person name="Wang J."/>
            <person name="Hu T."/>
            <person name="Zhou J."/>
            <person name="Zhang Y."/>
            <person name="Zhao Y."/>
            <person name="Liu Y."/>
            <person name="Song Y."/>
            <person name="Tong Y."/>
            <person name="Lu Y."/>
            <person name="Yang J."/>
            <person name="Xu C."/>
            <person name="Jia M."/>
            <person name="Peters R.J."/>
            <person name="Huang L."/>
            <person name="Gao W."/>
        </authorList>
    </citation>
    <scope>NUCLEOTIDE SEQUENCE [LARGE SCALE GENOMIC DNA]</scope>
    <source>
        <strain evidence="4">cv. XIE 37</strain>
        <tissue evidence="3">Leaf</tissue>
    </source>
</reference>